<dbReference type="Gene3D" id="1.10.357.10">
    <property type="entry name" value="Tetracycline Repressor, domain 2"/>
    <property type="match status" value="1"/>
</dbReference>
<dbReference type="Gene3D" id="1.10.10.60">
    <property type="entry name" value="Homeodomain-like"/>
    <property type="match status" value="1"/>
</dbReference>
<name>A0ABS1J7A7_9BACL</name>
<keyword evidence="2 4" id="KW-0238">DNA-binding</keyword>
<dbReference type="SUPFAM" id="SSF46689">
    <property type="entry name" value="Homeodomain-like"/>
    <property type="match status" value="1"/>
</dbReference>
<evidence type="ECO:0000313" key="6">
    <source>
        <dbReference type="EMBL" id="MBL0386172.1"/>
    </source>
</evidence>
<dbReference type="InterPro" id="IPR001647">
    <property type="entry name" value="HTH_TetR"/>
</dbReference>
<evidence type="ECO:0000313" key="7">
    <source>
        <dbReference type="Proteomes" id="UP000602284"/>
    </source>
</evidence>
<gene>
    <name evidence="6" type="ORF">JJB07_05840</name>
</gene>
<feature type="domain" description="HTH tetR-type" evidence="5">
    <location>
        <begin position="3"/>
        <end position="63"/>
    </location>
</feature>
<dbReference type="Proteomes" id="UP000602284">
    <property type="component" value="Unassembled WGS sequence"/>
</dbReference>
<dbReference type="InterPro" id="IPR009057">
    <property type="entry name" value="Homeodomain-like_sf"/>
</dbReference>
<dbReference type="PANTHER" id="PTHR30055">
    <property type="entry name" value="HTH-TYPE TRANSCRIPTIONAL REGULATOR RUTR"/>
    <property type="match status" value="1"/>
</dbReference>
<evidence type="ECO:0000259" key="5">
    <source>
        <dbReference type="PROSITE" id="PS50977"/>
    </source>
</evidence>
<dbReference type="Pfam" id="PF00440">
    <property type="entry name" value="TetR_N"/>
    <property type="match status" value="1"/>
</dbReference>
<dbReference type="PANTHER" id="PTHR30055:SF234">
    <property type="entry name" value="HTH-TYPE TRANSCRIPTIONAL REGULATOR BETI"/>
    <property type="match status" value="1"/>
</dbReference>
<evidence type="ECO:0000256" key="4">
    <source>
        <dbReference type="PROSITE-ProRule" id="PRU00335"/>
    </source>
</evidence>
<keyword evidence="7" id="KW-1185">Reference proteome</keyword>
<protein>
    <submittedName>
        <fullName evidence="6">TetR/AcrR family transcriptional regulator</fullName>
    </submittedName>
</protein>
<organism evidence="6 7">
    <name type="scientific">Tumebacillus amylolyticus</name>
    <dbReference type="NCBI Taxonomy" id="2801339"/>
    <lineage>
        <taxon>Bacteria</taxon>
        <taxon>Bacillati</taxon>
        <taxon>Bacillota</taxon>
        <taxon>Bacilli</taxon>
        <taxon>Bacillales</taxon>
        <taxon>Alicyclobacillaceae</taxon>
        <taxon>Tumebacillus</taxon>
    </lineage>
</organism>
<dbReference type="PROSITE" id="PS50977">
    <property type="entry name" value="HTH_TETR_2"/>
    <property type="match status" value="1"/>
</dbReference>
<proteinExistence type="predicted"/>
<accession>A0ABS1J7A7</accession>
<reference evidence="6 7" key="1">
    <citation type="submission" date="2021-01" db="EMBL/GenBank/DDBJ databases">
        <title>Tumebacillus sp. strain ITR2 16S ribosomal RNA gene Genome sequencing and assembly.</title>
        <authorList>
            <person name="Kang M."/>
        </authorList>
    </citation>
    <scope>NUCLEOTIDE SEQUENCE [LARGE SCALE GENOMIC DNA]</scope>
    <source>
        <strain evidence="6 7">ITR2</strain>
    </source>
</reference>
<dbReference type="InterPro" id="IPR036271">
    <property type="entry name" value="Tet_transcr_reg_TetR-rel_C_sf"/>
</dbReference>
<feature type="DNA-binding region" description="H-T-H motif" evidence="4">
    <location>
        <begin position="26"/>
        <end position="45"/>
    </location>
</feature>
<keyword evidence="1" id="KW-0805">Transcription regulation</keyword>
<dbReference type="InterPro" id="IPR023772">
    <property type="entry name" value="DNA-bd_HTH_TetR-type_CS"/>
</dbReference>
<evidence type="ECO:0000256" key="3">
    <source>
        <dbReference type="ARBA" id="ARBA00023163"/>
    </source>
</evidence>
<evidence type="ECO:0000256" key="1">
    <source>
        <dbReference type="ARBA" id="ARBA00023015"/>
    </source>
</evidence>
<dbReference type="SUPFAM" id="SSF48498">
    <property type="entry name" value="Tetracyclin repressor-like, C-terminal domain"/>
    <property type="match status" value="1"/>
</dbReference>
<dbReference type="PRINTS" id="PR00455">
    <property type="entry name" value="HTHTETR"/>
</dbReference>
<sequence>MSEDVKARILAAAKHLFAQKGFKATSIRQICDEAGANVALVSYHFGGKEKLLEAVFDNFFPDGVEYAPMEEMESPVDRLKFLIEQFLTLMRRDPEVTKMIMMEINVGSERLKSILSHTLSFWKRIRDEIQSGVEQGELDVQSIDQALAQVMGVLIHPLHAGGFEPLMESWPPDLEVEIAERTRFILRGLGVRTEDSK</sequence>
<dbReference type="EMBL" id="JAEQNB010000001">
    <property type="protein sequence ID" value="MBL0386172.1"/>
    <property type="molecule type" value="Genomic_DNA"/>
</dbReference>
<keyword evidence="3" id="KW-0804">Transcription</keyword>
<dbReference type="RefSeq" id="WP_201632101.1">
    <property type="nucleotide sequence ID" value="NZ_JAEQNB010000001.1"/>
</dbReference>
<comment type="caution">
    <text evidence="6">The sequence shown here is derived from an EMBL/GenBank/DDBJ whole genome shotgun (WGS) entry which is preliminary data.</text>
</comment>
<dbReference type="InterPro" id="IPR050109">
    <property type="entry name" value="HTH-type_TetR-like_transc_reg"/>
</dbReference>
<evidence type="ECO:0000256" key="2">
    <source>
        <dbReference type="ARBA" id="ARBA00023125"/>
    </source>
</evidence>
<dbReference type="PROSITE" id="PS01081">
    <property type="entry name" value="HTH_TETR_1"/>
    <property type="match status" value="1"/>
</dbReference>